<proteinExistence type="predicted"/>
<dbReference type="Ensembl" id="ENSCCRT00020038393.1">
    <property type="protein sequence ID" value="ENSCCRP00020035152.1"/>
    <property type="gene ID" value="ENSCCRG00020015783.1"/>
</dbReference>
<dbReference type="Proteomes" id="UP000694701">
    <property type="component" value="Unplaced"/>
</dbReference>
<name>A0A8C2E4P0_CYPCA</name>
<protein>
    <submittedName>
        <fullName evidence="1">Uncharacterized protein</fullName>
    </submittedName>
</protein>
<evidence type="ECO:0000313" key="1">
    <source>
        <dbReference type="Ensembl" id="ENSCCRP00020035152.1"/>
    </source>
</evidence>
<evidence type="ECO:0000313" key="2">
    <source>
        <dbReference type="Proteomes" id="UP000694701"/>
    </source>
</evidence>
<dbReference type="Gene3D" id="3.30.30.30">
    <property type="match status" value="1"/>
</dbReference>
<sequence length="88" mass="9901">MAVAGFDVVFQNCCIAVFKSEGIETVSNEFTDRFFHFKKLHGRLFQDHSVQAEEASLTYHLVPLNDRKVGIQENTVPLSIIMLSPGKC</sequence>
<accession>A0A8C2E4P0</accession>
<dbReference type="AlphaFoldDB" id="A0A8C2E4P0"/>
<organism evidence="1 2">
    <name type="scientific">Cyprinus carpio</name>
    <name type="common">Common carp</name>
    <dbReference type="NCBI Taxonomy" id="7962"/>
    <lineage>
        <taxon>Eukaryota</taxon>
        <taxon>Metazoa</taxon>
        <taxon>Chordata</taxon>
        <taxon>Craniata</taxon>
        <taxon>Vertebrata</taxon>
        <taxon>Euteleostomi</taxon>
        <taxon>Actinopterygii</taxon>
        <taxon>Neopterygii</taxon>
        <taxon>Teleostei</taxon>
        <taxon>Ostariophysi</taxon>
        <taxon>Cypriniformes</taxon>
        <taxon>Cyprinidae</taxon>
        <taxon>Cyprininae</taxon>
        <taxon>Cyprinus</taxon>
    </lineage>
</organism>
<reference evidence="1" key="1">
    <citation type="submission" date="2025-08" db="UniProtKB">
        <authorList>
            <consortium name="Ensembl"/>
        </authorList>
    </citation>
    <scope>IDENTIFICATION</scope>
</reference>